<organism evidence="2">
    <name type="scientific">Lutzomyia longipalpis</name>
    <name type="common">Sand fly</name>
    <dbReference type="NCBI Taxonomy" id="7200"/>
    <lineage>
        <taxon>Eukaryota</taxon>
        <taxon>Metazoa</taxon>
        <taxon>Ecdysozoa</taxon>
        <taxon>Arthropoda</taxon>
        <taxon>Hexapoda</taxon>
        <taxon>Insecta</taxon>
        <taxon>Pterygota</taxon>
        <taxon>Neoptera</taxon>
        <taxon>Endopterygota</taxon>
        <taxon>Diptera</taxon>
        <taxon>Nematocera</taxon>
        <taxon>Psychodoidea</taxon>
        <taxon>Psychodidae</taxon>
        <taxon>Lutzomyia</taxon>
        <taxon>Lutzomyia</taxon>
    </lineage>
</organism>
<dbReference type="AlphaFoldDB" id="A0A7G3B7K0"/>
<proteinExistence type="predicted"/>
<protein>
    <submittedName>
        <fullName evidence="2">Uncharacterized protein</fullName>
    </submittedName>
</protein>
<accession>A0A7G3B7K0</accession>
<reference evidence="2" key="1">
    <citation type="journal article" date="2020" name="BMC">
        <title>Leishmania infection induces a limited differential gene expression in the sand fly midgut.</title>
        <authorList>
            <person name="Coutinho-Abreu I.V."/>
            <person name="Serafim T.D."/>
            <person name="Meneses C."/>
            <person name="Kamhawi S."/>
            <person name="Oliveira F."/>
            <person name="Valenzuela J.G."/>
        </authorList>
    </citation>
    <scope>NUCLEOTIDE SEQUENCE</scope>
    <source>
        <strain evidence="2">Jacobina</strain>
        <tissue evidence="2">Midgut</tissue>
    </source>
</reference>
<keyword evidence="1" id="KW-1133">Transmembrane helix</keyword>
<feature type="transmembrane region" description="Helical" evidence="1">
    <location>
        <begin position="129"/>
        <end position="152"/>
    </location>
</feature>
<name>A0A7G3B7K0_LUTLO</name>
<feature type="transmembrane region" description="Helical" evidence="1">
    <location>
        <begin position="172"/>
        <end position="190"/>
    </location>
</feature>
<feature type="transmembrane region" description="Helical" evidence="1">
    <location>
        <begin position="86"/>
        <end position="109"/>
    </location>
</feature>
<evidence type="ECO:0000313" key="2">
    <source>
        <dbReference type="EMBL" id="MBC1180153.1"/>
    </source>
</evidence>
<keyword evidence="1" id="KW-0812">Transmembrane</keyword>
<sequence>MHIIRMDFPHVILHGEIAREGTRAHGADVVLLSRMDFHVTLQRAQIFQFLPTLSTGHLVRMNLHVTREDGATFEVFPTAIALVGDLLLVCLLYVLSQFTALVVLIRTLWTLEFQRLPEVMAVDVRLPYGSFVESPIAVLALILFHLIVLLDVTEDHRTHLKRLPAFVALKQAPFNLLGVLIAATALLAWLHGCLDFCNIIAFVIVECIHAQEDDPTVFATDLLTTWT</sequence>
<dbReference type="EMBL" id="GITU01011450">
    <property type="protein sequence ID" value="MBC1180153.1"/>
    <property type="molecule type" value="Transcribed_RNA"/>
</dbReference>
<evidence type="ECO:0000256" key="1">
    <source>
        <dbReference type="SAM" id="Phobius"/>
    </source>
</evidence>
<keyword evidence="1" id="KW-0472">Membrane</keyword>